<reference evidence="1 2" key="1">
    <citation type="submission" date="2023-07" db="EMBL/GenBank/DDBJ databases">
        <title>Genomic Encyclopedia of Type Strains, Phase IV (KMG-IV): sequencing the most valuable type-strain genomes for metagenomic binning, comparative biology and taxonomic classification.</title>
        <authorList>
            <person name="Goeker M."/>
        </authorList>
    </citation>
    <scope>NUCLEOTIDE SEQUENCE [LARGE SCALE GENOMIC DNA]</scope>
    <source>
        <strain evidence="1 2">DSM 12396</strain>
    </source>
</reference>
<protein>
    <submittedName>
        <fullName evidence="1">Uncharacterized protein</fullName>
    </submittedName>
</protein>
<organism evidence="1 2">
    <name type="scientific">Desulfofundulus luciae</name>
    <dbReference type="NCBI Taxonomy" id="74702"/>
    <lineage>
        <taxon>Bacteria</taxon>
        <taxon>Bacillati</taxon>
        <taxon>Bacillota</taxon>
        <taxon>Clostridia</taxon>
        <taxon>Eubacteriales</taxon>
        <taxon>Peptococcaceae</taxon>
        <taxon>Desulfofundulus</taxon>
    </lineage>
</organism>
<dbReference type="RefSeq" id="WP_307401378.1">
    <property type="nucleotide sequence ID" value="NZ_JAUSUX010000009.1"/>
</dbReference>
<evidence type="ECO:0000313" key="2">
    <source>
        <dbReference type="Proteomes" id="UP001225644"/>
    </source>
</evidence>
<keyword evidence="2" id="KW-1185">Reference proteome</keyword>
<dbReference type="Proteomes" id="UP001225644">
    <property type="component" value="Unassembled WGS sequence"/>
</dbReference>
<proteinExistence type="predicted"/>
<accession>A0ABU0B0U6</accession>
<sequence>MEKTINSETLMPFLPAPTGGANGKQVTIFQGRTQMYCESPEKSGGFLHCREKVRTGLLVMGCTRVSSTVFPVLISLWKNIDIVQRFTIGCGIIGMEAGWGESKTGKRPAKVRA</sequence>
<evidence type="ECO:0000313" key="1">
    <source>
        <dbReference type="EMBL" id="MDQ0286348.1"/>
    </source>
</evidence>
<dbReference type="EMBL" id="JAUSUX010000009">
    <property type="protein sequence ID" value="MDQ0286348.1"/>
    <property type="molecule type" value="Genomic_DNA"/>
</dbReference>
<name>A0ABU0B0U6_9FIRM</name>
<comment type="caution">
    <text evidence="1">The sequence shown here is derived from an EMBL/GenBank/DDBJ whole genome shotgun (WGS) entry which is preliminary data.</text>
</comment>
<gene>
    <name evidence="1" type="ORF">J2Z49_001462</name>
</gene>